<organism evidence="1 2">
    <name type="scientific">Palleniella muris</name>
    <dbReference type="NCBI Taxonomy" id="3038145"/>
    <lineage>
        <taxon>Bacteria</taxon>
        <taxon>Pseudomonadati</taxon>
        <taxon>Bacteroidota</taxon>
        <taxon>Bacteroidia</taxon>
        <taxon>Bacteroidales</taxon>
        <taxon>Prevotellaceae</taxon>
        <taxon>Palleniella</taxon>
    </lineage>
</organism>
<reference evidence="1" key="1">
    <citation type="submission" date="2019-04" db="EMBL/GenBank/DDBJ databases">
        <title>Microbes associate with the intestines of laboratory mice.</title>
        <authorList>
            <person name="Navarre W."/>
            <person name="Wong E."/>
            <person name="Huang K."/>
            <person name="Tropini C."/>
            <person name="Ng K."/>
            <person name="Yu B."/>
        </authorList>
    </citation>
    <scope>NUCLEOTIDE SEQUENCE</scope>
    <source>
        <strain evidence="1">NM73_A23</strain>
    </source>
</reference>
<accession>A0AC61QS67</accession>
<protein>
    <submittedName>
        <fullName evidence="1">MFS transporter</fullName>
    </submittedName>
</protein>
<gene>
    <name evidence="1" type="ORF">E5358_04170</name>
</gene>
<comment type="caution">
    <text evidence="1">The sequence shown here is derived from an EMBL/GenBank/DDBJ whole genome shotgun (WGS) entry which is preliminary data.</text>
</comment>
<evidence type="ECO:0000313" key="1">
    <source>
        <dbReference type="EMBL" id="TGX83146.1"/>
    </source>
</evidence>
<dbReference type="EMBL" id="SRZC01000005">
    <property type="protein sequence ID" value="TGX83146.1"/>
    <property type="molecule type" value="Genomic_DNA"/>
</dbReference>
<dbReference type="Proteomes" id="UP000308886">
    <property type="component" value="Unassembled WGS sequence"/>
</dbReference>
<keyword evidence="2" id="KW-1185">Reference proteome</keyword>
<sequence length="426" mass="47333">MSKKNIILVLLVVLSVITFLDRTCITFASMEIKEDLGIDQSGWGWVMSIFTLSYGLMQIPLGALGDKVGHRWVLALIVLWWSLFTGFTGMAGGLMSMLAIRFCFGIGEAGASPCSTSVISRWFEKEKVGKAQGFVWAATRLGGAAAPFLVIPLVANQGWRFSFYLLGGIGAIWALVWIYTYRDKTHPHRTVRERLHQANEKVHVGAEQAKQAKNIIKEKRKDIPWRDIASHRQFWIICGMYFFYAFGSWFFFTWFPEFMKQGRGFAAEELKYAVAIPFIMSMFGNIAGGYLTDRLTARFGIKVGRKALGTVCLAVSAVCMVLAAFIPGKVAVFVFLSLCFGIFDLMLPSAWALCIDLGKHYAGFVSGAMNTFGNLGGFCCSLMFGYLLKSTGNYNLPLYMIAAMLLLSATLFAFINPSKPIVTEDE</sequence>
<name>A0AC61QS67_9BACT</name>
<proteinExistence type="predicted"/>
<evidence type="ECO:0000313" key="2">
    <source>
        <dbReference type="Proteomes" id="UP000308886"/>
    </source>
</evidence>